<sequence>MNRHEELINEIHMARKRFEDSYRNISREDMDILLEELEIMSSELQALHREHRNLTA</sequence>
<accession>A0A212K6G8</accession>
<proteinExistence type="predicted"/>
<dbReference type="RefSeq" id="WP_296944627.1">
    <property type="nucleotide sequence ID" value="NZ_LT599032.1"/>
</dbReference>
<dbReference type="AlphaFoldDB" id="A0A212K6G8"/>
<reference evidence="1" key="1">
    <citation type="submission" date="2016-04" db="EMBL/GenBank/DDBJ databases">
        <authorList>
            <person name="Evans L.H."/>
            <person name="Alamgir A."/>
            <person name="Owens N."/>
            <person name="Weber N.D."/>
            <person name="Virtaneva K."/>
            <person name="Barbian K."/>
            <person name="Babar A."/>
            <person name="Rosenke K."/>
        </authorList>
    </citation>
    <scope>NUCLEOTIDE SEQUENCE</scope>
    <source>
        <strain evidence="1">86-1</strain>
    </source>
</reference>
<dbReference type="EMBL" id="FLUM01000003">
    <property type="protein sequence ID" value="SBW07266.1"/>
    <property type="molecule type" value="Genomic_DNA"/>
</dbReference>
<gene>
    <name evidence="1" type="ORF">KL86DYS1_31620</name>
</gene>
<protein>
    <submittedName>
        <fullName evidence="1">Uncharacterized protein</fullName>
    </submittedName>
</protein>
<name>A0A212K6G8_9BACT</name>
<organism evidence="1">
    <name type="scientific">uncultured Dysgonomonas sp</name>
    <dbReference type="NCBI Taxonomy" id="206096"/>
    <lineage>
        <taxon>Bacteria</taxon>
        <taxon>Pseudomonadati</taxon>
        <taxon>Bacteroidota</taxon>
        <taxon>Bacteroidia</taxon>
        <taxon>Bacteroidales</taxon>
        <taxon>Dysgonomonadaceae</taxon>
        <taxon>Dysgonomonas</taxon>
        <taxon>environmental samples</taxon>
    </lineage>
</organism>
<evidence type="ECO:0000313" key="1">
    <source>
        <dbReference type="EMBL" id="SBW07266.1"/>
    </source>
</evidence>